<feature type="region of interest" description="Disordered" evidence="4">
    <location>
        <begin position="731"/>
        <end position="812"/>
    </location>
</feature>
<dbReference type="AlphaFoldDB" id="A0A7R9HJC5"/>
<feature type="signal peptide" evidence="6">
    <location>
        <begin position="1"/>
        <end position="20"/>
    </location>
</feature>
<evidence type="ECO:0000256" key="6">
    <source>
        <dbReference type="SAM" id="SignalP"/>
    </source>
</evidence>
<dbReference type="PANTHER" id="PTHR43903">
    <property type="entry name" value="NEUROLIGIN"/>
    <property type="match status" value="1"/>
</dbReference>
<evidence type="ECO:0000256" key="1">
    <source>
        <dbReference type="ARBA" id="ARBA00005964"/>
    </source>
</evidence>
<evidence type="ECO:0000256" key="4">
    <source>
        <dbReference type="SAM" id="MobiDB-lite"/>
    </source>
</evidence>
<dbReference type="SUPFAM" id="SSF53474">
    <property type="entry name" value="alpha/beta-Hydrolases"/>
    <property type="match status" value="1"/>
</dbReference>
<protein>
    <recommendedName>
        <fullName evidence="7">Carboxylesterase type B domain-containing protein</fullName>
    </recommendedName>
</protein>
<sequence length="812" mass="92818">MWLTRSAVCLIAIAVSEIVCQYMEYERFPSPGDPNYSTMLFNGRRYGQVQPYPRDSDNRDGNLQGQDRQFNQVDPTNIPLPGVLRGWRPDLQGKQRPDSLKLPRDVTVTTTYGQVAGFTVYLYDNPDPKSGYRPGQTPVERIQGEVTVFLGIPYALPPIQEGRFKPPRIHRGWQLLQAVEFGPACPQHVRYTGATKGIRDMDEDCLYLNVYTPSVTSGLAEKYPVMVYIHGGEFVKGASNTFPGHIMASFYKVVVVTINYRLGALGFLSTGDANSPGNYGMLDQAMALRWVYDNIEFFNGDRRSITLFGPDAGAASAGLLMVAPRTRDIVTRVIAQSGSALSDWALIVDRYRAQNTSRVYGQILGCSIESSWKLVNCLKQGRSFFELGNAEFQPQVGLFPWGPVLDGNFSVPDEHWYEGWRQIDWHFLDHTAEYLVRNKKFNRGLSYMSGVTTQEASTLVYQNDSLTNRGYIVDNHFFDQKVKELVLRYNYTLNPIGIYNAIKYMYTHWPDPNNTDFVRDRYIDMMSDFLYHAPSDKMAKMLVEHNVPVYLYVMNTTVEAFRYPKWRKVPHDTEYYFLTGAPFMDVEFFPRKPHLERTMWTDNDRNMSHFFMKAFTDFARYGNPSHQQILGLHFDVARNGELRYLNINTTFNSSIQLNYRQTEAAFWSMYLPTVVGHLVPTYPPITEFWWEPKQPLQIAFWSISGLCLLLVVAVVIFCILWRNAKSTSNMFEYRDTPPPHSKPKRHSNNFDPKHSVSSPSLRAGSASSLKDTSAFRTSSPTVEPKLTQAITNKKPIRNKTQVDSSGVPQTQV</sequence>
<dbReference type="InterPro" id="IPR019819">
    <property type="entry name" value="Carboxylesterase_B_CS"/>
</dbReference>
<accession>A0A7R9HJC5</accession>
<evidence type="ECO:0000256" key="2">
    <source>
        <dbReference type="ARBA" id="ARBA00022729"/>
    </source>
</evidence>
<feature type="compositionally biased region" description="Polar residues" evidence="4">
    <location>
        <begin position="770"/>
        <end position="781"/>
    </location>
</feature>
<dbReference type="EMBL" id="OB792858">
    <property type="protein sequence ID" value="CAD7424939.1"/>
    <property type="molecule type" value="Genomic_DNA"/>
</dbReference>
<dbReference type="InterPro" id="IPR002018">
    <property type="entry name" value="CarbesteraseB"/>
</dbReference>
<dbReference type="Gene3D" id="3.40.50.1820">
    <property type="entry name" value="alpha/beta hydrolase"/>
    <property type="match status" value="1"/>
</dbReference>
<evidence type="ECO:0000256" key="5">
    <source>
        <dbReference type="SAM" id="Phobius"/>
    </source>
</evidence>
<gene>
    <name evidence="8" type="ORF">TMSB3V08_LOCUS1864</name>
</gene>
<organism evidence="8">
    <name type="scientific">Timema monikensis</name>
    <dbReference type="NCBI Taxonomy" id="170555"/>
    <lineage>
        <taxon>Eukaryota</taxon>
        <taxon>Metazoa</taxon>
        <taxon>Ecdysozoa</taxon>
        <taxon>Arthropoda</taxon>
        <taxon>Hexapoda</taxon>
        <taxon>Insecta</taxon>
        <taxon>Pterygota</taxon>
        <taxon>Neoptera</taxon>
        <taxon>Polyneoptera</taxon>
        <taxon>Phasmatodea</taxon>
        <taxon>Timematodea</taxon>
        <taxon>Timematoidea</taxon>
        <taxon>Timematidae</taxon>
        <taxon>Timema</taxon>
    </lineage>
</organism>
<keyword evidence="5" id="KW-0472">Membrane</keyword>
<feature type="compositionally biased region" description="Low complexity" evidence="4">
    <location>
        <begin position="755"/>
        <end position="769"/>
    </location>
</feature>
<keyword evidence="3" id="KW-0325">Glycoprotein</keyword>
<comment type="similarity">
    <text evidence="1">Belongs to the type-B carboxylesterase/lipase family.</text>
</comment>
<keyword evidence="5" id="KW-1133">Transmembrane helix</keyword>
<dbReference type="PROSITE" id="PS00941">
    <property type="entry name" value="CARBOXYLESTERASE_B_2"/>
    <property type="match status" value="1"/>
</dbReference>
<reference evidence="8" key="1">
    <citation type="submission" date="2020-11" db="EMBL/GenBank/DDBJ databases">
        <authorList>
            <person name="Tran Van P."/>
        </authorList>
    </citation>
    <scope>NUCLEOTIDE SEQUENCE</scope>
</reference>
<name>A0A7R9HJC5_9NEOP</name>
<feature type="compositionally biased region" description="Polar residues" evidence="4">
    <location>
        <begin position="61"/>
        <end position="75"/>
    </location>
</feature>
<keyword evidence="2 6" id="KW-0732">Signal</keyword>
<dbReference type="InterPro" id="IPR029058">
    <property type="entry name" value="AB_hydrolase_fold"/>
</dbReference>
<dbReference type="FunFam" id="3.40.50.1820:FF:000156">
    <property type="entry name" value="Neuroligin-4, Y-linked"/>
    <property type="match status" value="1"/>
</dbReference>
<proteinExistence type="inferred from homology"/>
<evidence type="ECO:0000313" key="8">
    <source>
        <dbReference type="EMBL" id="CAD7424939.1"/>
    </source>
</evidence>
<feature type="chain" id="PRO_5031225908" description="Carboxylesterase type B domain-containing protein" evidence="6">
    <location>
        <begin position="21"/>
        <end position="812"/>
    </location>
</feature>
<feature type="domain" description="Carboxylesterase type B" evidence="7">
    <location>
        <begin position="143"/>
        <end position="667"/>
    </location>
</feature>
<dbReference type="Pfam" id="PF00135">
    <property type="entry name" value="COesterase"/>
    <property type="match status" value="1"/>
</dbReference>
<evidence type="ECO:0000256" key="3">
    <source>
        <dbReference type="ARBA" id="ARBA00023180"/>
    </source>
</evidence>
<dbReference type="InterPro" id="IPR051093">
    <property type="entry name" value="Neuroligin/BSAL"/>
</dbReference>
<feature type="transmembrane region" description="Helical" evidence="5">
    <location>
        <begin position="698"/>
        <end position="721"/>
    </location>
</feature>
<feature type="region of interest" description="Disordered" evidence="4">
    <location>
        <begin position="47"/>
        <end position="76"/>
    </location>
</feature>
<feature type="compositionally biased region" description="Polar residues" evidence="4">
    <location>
        <begin position="798"/>
        <end position="812"/>
    </location>
</feature>
<evidence type="ECO:0000259" key="7">
    <source>
        <dbReference type="Pfam" id="PF00135"/>
    </source>
</evidence>
<keyword evidence="5" id="KW-0812">Transmembrane</keyword>